<gene>
    <name evidence="2" type="ORF">ENT37_02270</name>
</gene>
<keyword evidence="1" id="KW-0812">Transmembrane</keyword>
<name>A0A7C4KFR5_9CHLR</name>
<feature type="transmembrane region" description="Helical" evidence="1">
    <location>
        <begin position="12"/>
        <end position="30"/>
    </location>
</feature>
<organism evidence="2">
    <name type="scientific">Anaerolinea thermolimosa</name>
    <dbReference type="NCBI Taxonomy" id="229919"/>
    <lineage>
        <taxon>Bacteria</taxon>
        <taxon>Bacillati</taxon>
        <taxon>Chloroflexota</taxon>
        <taxon>Anaerolineae</taxon>
        <taxon>Anaerolineales</taxon>
        <taxon>Anaerolineaceae</taxon>
        <taxon>Anaerolinea</taxon>
    </lineage>
</organism>
<evidence type="ECO:0000313" key="2">
    <source>
        <dbReference type="EMBL" id="HGS20675.1"/>
    </source>
</evidence>
<dbReference type="EMBL" id="DSYK01000117">
    <property type="protein sequence ID" value="HGS20675.1"/>
    <property type="molecule type" value="Genomic_DNA"/>
</dbReference>
<feature type="transmembrane region" description="Helical" evidence="1">
    <location>
        <begin position="60"/>
        <end position="80"/>
    </location>
</feature>
<comment type="caution">
    <text evidence="2">The sequence shown here is derived from an EMBL/GenBank/DDBJ whole genome shotgun (WGS) entry which is preliminary data.</text>
</comment>
<protein>
    <recommendedName>
        <fullName evidence="3">Transmembrane protein</fullName>
    </recommendedName>
</protein>
<sequence>MKKFQQWSGYLLAYAMWIVSFLLWLGFMLVGRDALLGMLGIYFIGESFQRRLQAQLADRVFVFGTGLIWVILMIVVENYFRTGVKKGDLSRRLGRVLGPQVLLIFLADAVKAIWVDPIPLPWIRWVLLAVELTVGVGAIYLSSRKPRLS</sequence>
<accession>A0A7C4KFR5</accession>
<feature type="transmembrane region" description="Helical" evidence="1">
    <location>
        <begin position="92"/>
        <end position="110"/>
    </location>
</feature>
<evidence type="ECO:0000256" key="1">
    <source>
        <dbReference type="SAM" id="Phobius"/>
    </source>
</evidence>
<dbReference type="AlphaFoldDB" id="A0A7C4KFR5"/>
<keyword evidence="1" id="KW-0472">Membrane</keyword>
<reference evidence="2" key="1">
    <citation type="journal article" date="2020" name="mSystems">
        <title>Genome- and Community-Level Interaction Insights into Carbon Utilization and Element Cycling Functions of Hydrothermarchaeota in Hydrothermal Sediment.</title>
        <authorList>
            <person name="Zhou Z."/>
            <person name="Liu Y."/>
            <person name="Xu W."/>
            <person name="Pan J."/>
            <person name="Luo Z.H."/>
            <person name="Li M."/>
        </authorList>
    </citation>
    <scope>NUCLEOTIDE SEQUENCE [LARGE SCALE GENOMIC DNA]</scope>
    <source>
        <strain evidence="2">SpSt-573</strain>
    </source>
</reference>
<feature type="transmembrane region" description="Helical" evidence="1">
    <location>
        <begin position="122"/>
        <end position="141"/>
    </location>
</feature>
<keyword evidence="1" id="KW-1133">Transmembrane helix</keyword>
<proteinExistence type="predicted"/>
<evidence type="ECO:0008006" key="3">
    <source>
        <dbReference type="Google" id="ProtNLM"/>
    </source>
</evidence>